<dbReference type="GO" id="GO:0000724">
    <property type="term" value="P:double-strand break repair via homologous recombination"/>
    <property type="evidence" value="ECO:0007669"/>
    <property type="project" value="UniProtKB-UniRule"/>
</dbReference>
<comment type="domain">
    <text evidence="15">The C-terminal domain has nuclease activity and interacts with RecD. It interacts with RecA, facilitating its loading onto ssDNA.</text>
</comment>
<evidence type="ECO:0000256" key="5">
    <source>
        <dbReference type="ARBA" id="ARBA00022801"/>
    </source>
</evidence>
<evidence type="ECO:0000256" key="8">
    <source>
        <dbReference type="ARBA" id="ARBA00022840"/>
    </source>
</evidence>
<dbReference type="EC" id="5.6.2.4" evidence="15"/>
<feature type="compositionally biased region" description="Polar residues" evidence="17">
    <location>
        <begin position="875"/>
        <end position="886"/>
    </location>
</feature>
<evidence type="ECO:0000259" key="18">
    <source>
        <dbReference type="PROSITE" id="PS51198"/>
    </source>
</evidence>
<dbReference type="Gene3D" id="3.40.50.300">
    <property type="entry name" value="P-loop containing nucleotide triphosphate hydrolases"/>
    <property type="match status" value="2"/>
</dbReference>
<feature type="region of interest" description="Disordered" evidence="17">
    <location>
        <begin position="823"/>
        <end position="886"/>
    </location>
</feature>
<evidence type="ECO:0000256" key="14">
    <source>
        <dbReference type="ARBA" id="ARBA00048988"/>
    </source>
</evidence>
<feature type="region of interest" description="DNA-binding and helicase activity, interacts with RecC" evidence="15">
    <location>
        <begin position="1"/>
        <end position="785"/>
    </location>
</feature>
<keyword evidence="10 15" id="KW-0238">DNA-binding</keyword>
<dbReference type="OrthoDB" id="9810135at2"/>
<feature type="domain" description="UvrD-like helicase C-terminal" evidence="19">
    <location>
        <begin position="370"/>
        <end position="632"/>
    </location>
</feature>
<dbReference type="InterPro" id="IPR004586">
    <property type="entry name" value="RecB"/>
</dbReference>
<dbReference type="GO" id="GO:0016887">
    <property type="term" value="F:ATP hydrolysis activity"/>
    <property type="evidence" value="ECO:0007669"/>
    <property type="project" value="RHEA"/>
</dbReference>
<dbReference type="InterPro" id="IPR014016">
    <property type="entry name" value="UvrD-like_ATP-bd"/>
</dbReference>
<dbReference type="SUPFAM" id="SSF52540">
    <property type="entry name" value="P-loop containing nucleoside triphosphate hydrolases"/>
    <property type="match status" value="1"/>
</dbReference>
<dbReference type="InterPro" id="IPR011604">
    <property type="entry name" value="PDDEXK-like_dom_sf"/>
</dbReference>
<dbReference type="AlphaFoldDB" id="H0R4L2"/>
<feature type="region of interest" description="Nuclease activity, interacts with RecD and RecA" evidence="15">
    <location>
        <begin position="806"/>
        <end position="1145"/>
    </location>
</feature>
<proteinExistence type="inferred from homology"/>
<comment type="caution">
    <text evidence="20">The sequence shown here is derived from an EMBL/GenBank/DDBJ whole genome shotgun (WGS) entry which is preliminary data.</text>
</comment>
<dbReference type="Pfam" id="PF00580">
    <property type="entry name" value="UvrD-helicase"/>
    <property type="match status" value="1"/>
</dbReference>
<dbReference type="GO" id="GO:0000287">
    <property type="term" value="F:magnesium ion binding"/>
    <property type="evidence" value="ECO:0007669"/>
    <property type="project" value="UniProtKB-UniRule"/>
</dbReference>
<reference evidence="20 21" key="1">
    <citation type="submission" date="2011-12" db="EMBL/GenBank/DDBJ databases">
        <title>Whole genome shotgun sequence of Gordonia effusa NBRC 100432.</title>
        <authorList>
            <person name="Yoshida I."/>
            <person name="Takarada H."/>
            <person name="Hosoyama A."/>
            <person name="Tsuchikane K."/>
            <person name="Katsumata H."/>
            <person name="Yamazaki S."/>
            <person name="Fujita N."/>
        </authorList>
    </citation>
    <scope>NUCLEOTIDE SEQUENCE [LARGE SCALE GENOMIC DNA]</scope>
    <source>
        <strain evidence="20 21">NBRC 100432</strain>
    </source>
</reference>
<keyword evidence="3 15" id="KW-0547">Nucleotide-binding</keyword>
<keyword evidence="1 15" id="KW-0540">Nuclease</keyword>
<dbReference type="PANTHER" id="PTHR11070:SF23">
    <property type="entry name" value="RECBCD ENZYME SUBUNIT RECB"/>
    <property type="match status" value="1"/>
</dbReference>
<evidence type="ECO:0000256" key="11">
    <source>
        <dbReference type="ARBA" id="ARBA00023204"/>
    </source>
</evidence>
<dbReference type="SUPFAM" id="SSF52980">
    <property type="entry name" value="Restriction endonuclease-like"/>
    <property type="match status" value="1"/>
</dbReference>
<name>H0R4L2_9ACTN</name>
<feature type="binding site" evidence="16">
    <location>
        <begin position="25"/>
        <end position="32"/>
    </location>
    <ligand>
        <name>ATP</name>
        <dbReference type="ChEBI" id="CHEBI:30616"/>
    </ligand>
</feature>
<sequence>MTATNEPAPFDLSAPLPVGTTVLEASAGTGKTYAIVSLAVRYIADGVPISRLLMATFSNAASAELRDRTRSRLLESAAALADPATAAGSDDKLLVLLASGTPTEIAMRRKRITNALSDFDSATMATTHTFCNRMLAALGFLGEREQQFPILENVDDLVSDVARDLYIRKFAGAPDDSLTFTDAEQIAKDAVRNPVATLAPVEQDGTPRSETTTMRIRFAEAVRATTAVRKRLARVRTYDDLQGTLHHIVTDDQVGPQARQRIREQFDVVLIDEFQDTDPQQWEIVQRCFHDVDGVTLILVGDPKQSIYAFRGAEVLSYLNAVAAAGQRQILTTNYRSDADVVRGVGTLFADATLGHPLIAVHPIDAKHSGSRLSGAAPVRLRAFTRQDFTMHTQDGSTPLIPGVRARVTEDVADDIASQLAADITLEVDGERRAIQPGDIAILLRQNRSIEPLQRALTERGIASVVRSGTSIFQTAAARYWWYVLQAVEQPSRVPRVRMAALTPIVGFDAASLDAYGDAGVGELSGEFAQSGRFFAEGGFAAMSARLLYERRTHERVLGSENGERLLTDLLQVSALCNRHVAETSCGIAGLVNWLGENIADDSRWSQHAEATRRLDRDTQAVQIMTIHGSKGLEFPIVYVPFGWDGARNFKPTTFVYHEGTEKRFLDVGGQSAAGYTKRWAANTEENAGEDLRLLYVAATRARSQVVLWWAPSTTTRSGALHRLLFTKADRTVSARAGNISPIPESVAIPDDYQCVQVLRDIAAQDPLISVERGGQHGFVPRWRSTESGRVPSLSVATFDRKIDENWRRTSYSAMTAAAHAAHSSAVSSGSEPEEGQLTDEPAPLPPDPASDSSDGRVPAAELARTPVYRDHATSPLNPDPATTPSLMNGLPFGAAFGTLVHEVLENVDTAAPDMETHVRDQVAAGAHRRGFAVDYAQLTAALIGVLTTPLGLDGAPTLWAVQPRDRLSEMDFEIPLSAGGGGFSLDQVGDLLERHLGADDPLRPFADVVRTLNDDHFHGYLTGSIDSVLRTAEGYVVVDYKTNRIEPGDLVVEDFRQATMAQEMIRESYPLQALLYSVALHRYLRWRLADYRPDRDLGPVQYHFVRGMAGPETPSGCGVFHWRIPAELIVDLSDLLAGKAAARV</sequence>
<keyword evidence="12 15" id="KW-0413">Isomerase</keyword>
<dbReference type="GO" id="GO:0005829">
    <property type="term" value="C:cytosol"/>
    <property type="evidence" value="ECO:0007669"/>
    <property type="project" value="TreeGrafter"/>
</dbReference>
<dbReference type="HAMAP" id="MF_01485">
    <property type="entry name" value="RecB"/>
    <property type="match status" value="1"/>
</dbReference>
<evidence type="ECO:0000256" key="13">
    <source>
        <dbReference type="ARBA" id="ARBA00034617"/>
    </source>
</evidence>
<comment type="cofactor">
    <cofactor evidence="15">
        <name>Mg(2+)</name>
        <dbReference type="ChEBI" id="CHEBI:18420"/>
    </cofactor>
    <text evidence="15">Binds 1 Mg(2+) ion per subunit.</text>
</comment>
<evidence type="ECO:0000256" key="17">
    <source>
        <dbReference type="SAM" id="MobiDB-lite"/>
    </source>
</evidence>
<dbReference type="InterPro" id="IPR011335">
    <property type="entry name" value="Restrct_endonuc-II-like"/>
</dbReference>
<evidence type="ECO:0000256" key="7">
    <source>
        <dbReference type="ARBA" id="ARBA00022839"/>
    </source>
</evidence>
<evidence type="ECO:0000256" key="10">
    <source>
        <dbReference type="ARBA" id="ARBA00023125"/>
    </source>
</evidence>
<gene>
    <name evidence="15 20" type="primary">recB</name>
    <name evidence="20" type="ORF">GOEFS_105_00240</name>
</gene>
<evidence type="ECO:0000256" key="16">
    <source>
        <dbReference type="PROSITE-ProRule" id="PRU00560"/>
    </source>
</evidence>
<feature type="domain" description="UvrD-like helicase ATP-binding" evidence="18">
    <location>
        <begin position="4"/>
        <end position="338"/>
    </location>
</feature>
<dbReference type="Proteomes" id="UP000035034">
    <property type="component" value="Unassembled WGS sequence"/>
</dbReference>
<evidence type="ECO:0000256" key="12">
    <source>
        <dbReference type="ARBA" id="ARBA00023235"/>
    </source>
</evidence>
<evidence type="ECO:0000259" key="19">
    <source>
        <dbReference type="PROSITE" id="PS51217"/>
    </source>
</evidence>
<dbReference type="InterPro" id="IPR014017">
    <property type="entry name" value="DNA_helicase_UvrD-like_C"/>
</dbReference>
<evidence type="ECO:0000313" key="20">
    <source>
        <dbReference type="EMBL" id="GAB20013.1"/>
    </source>
</evidence>
<evidence type="ECO:0000256" key="2">
    <source>
        <dbReference type="ARBA" id="ARBA00022723"/>
    </source>
</evidence>
<dbReference type="PROSITE" id="PS51217">
    <property type="entry name" value="UVRD_HELICASE_CTER"/>
    <property type="match status" value="1"/>
</dbReference>
<organism evidence="20 21">
    <name type="scientific">Gordonia effusa NBRC 100432</name>
    <dbReference type="NCBI Taxonomy" id="1077974"/>
    <lineage>
        <taxon>Bacteria</taxon>
        <taxon>Bacillati</taxon>
        <taxon>Actinomycetota</taxon>
        <taxon>Actinomycetes</taxon>
        <taxon>Mycobacteriales</taxon>
        <taxon>Gordoniaceae</taxon>
        <taxon>Gordonia</taxon>
    </lineage>
</organism>
<comment type="catalytic activity">
    <reaction evidence="15">
        <text>Exonucleolytic cleavage (in the presence of ATP) in either 5'- to 3'- or 3'- to 5'-direction to yield 5'-phosphooligonucleotides.</text>
        <dbReference type="EC" id="3.1.11.5"/>
    </reaction>
</comment>
<dbReference type="GO" id="GO:0008854">
    <property type="term" value="F:exodeoxyribonuclease V activity"/>
    <property type="evidence" value="ECO:0007669"/>
    <property type="project" value="UniProtKB-EC"/>
</dbReference>
<dbReference type="Gene3D" id="3.90.320.10">
    <property type="match status" value="1"/>
</dbReference>
<feature type="active site" description="For nuclease activity" evidence="15">
    <location>
        <position position="1040"/>
    </location>
</feature>
<comment type="miscellaneous">
    <text evidence="15">In the RecBCD complex, RecB has a slow 3'-5' helicase, an exonuclease activity and loads RecA onto ssDNA, RecD has a fast 5'-3' helicase activity, while RecC stimulates the ATPase and processivity of the RecB helicase and contributes to recognition of the Chi site.</text>
</comment>
<evidence type="ECO:0000256" key="9">
    <source>
        <dbReference type="ARBA" id="ARBA00022842"/>
    </source>
</evidence>
<keyword evidence="4 15" id="KW-0227">DNA damage</keyword>
<dbReference type="PANTHER" id="PTHR11070">
    <property type="entry name" value="UVRD / RECB / PCRA DNA HELICASE FAMILY MEMBER"/>
    <property type="match status" value="1"/>
</dbReference>
<protein>
    <recommendedName>
        <fullName evidence="15">RecBCD enzyme subunit RecB</fullName>
        <ecNumber evidence="15">3.1.11.5</ecNumber>
        <ecNumber evidence="15">5.6.2.4</ecNumber>
    </recommendedName>
    <alternativeName>
        <fullName evidence="15">DNA 3'-5' helicase subunit RecB</fullName>
    </alternativeName>
    <alternativeName>
        <fullName evidence="15">Exonuclease V subunit RecB</fullName>
        <shortName evidence="15">ExoV subunit RecB</shortName>
    </alternativeName>
    <alternativeName>
        <fullName evidence="15">Helicase/nuclease RecBCD subunit RecB</fullName>
    </alternativeName>
</protein>
<comment type="subunit">
    <text evidence="15">Heterotrimer of RecB, RecC and RecD. All subunits contribute to DNA-binding. Interacts with RecA.</text>
</comment>
<evidence type="ECO:0000256" key="1">
    <source>
        <dbReference type="ARBA" id="ARBA00022722"/>
    </source>
</evidence>
<feature type="binding site" evidence="15">
    <location>
        <position position="1040"/>
    </location>
    <ligand>
        <name>Mg(2+)</name>
        <dbReference type="ChEBI" id="CHEBI:18420"/>
    </ligand>
</feature>
<dbReference type="eggNOG" id="COG1074">
    <property type="taxonomic scope" value="Bacteria"/>
</dbReference>
<dbReference type="CDD" id="cd22352">
    <property type="entry name" value="RecB_C-like"/>
    <property type="match status" value="1"/>
</dbReference>
<keyword evidence="6 15" id="KW-0347">Helicase</keyword>
<dbReference type="STRING" id="1077974.GOEFS_105_00240"/>
<comment type="catalytic activity">
    <reaction evidence="13 15">
        <text>Couples ATP hydrolysis with the unwinding of duplex DNA by translocating in the 3'-5' direction.</text>
        <dbReference type="EC" id="5.6.2.4"/>
    </reaction>
</comment>
<comment type="similarity">
    <text evidence="15">Belongs to the helicase family. UvrD subfamily.</text>
</comment>
<evidence type="ECO:0000313" key="21">
    <source>
        <dbReference type="Proteomes" id="UP000035034"/>
    </source>
</evidence>
<dbReference type="GO" id="GO:0005524">
    <property type="term" value="F:ATP binding"/>
    <property type="evidence" value="ECO:0007669"/>
    <property type="project" value="UniProtKB-UniRule"/>
</dbReference>
<dbReference type="Pfam" id="PF13361">
    <property type="entry name" value="UvrD_C"/>
    <property type="match status" value="1"/>
</dbReference>
<comment type="domain">
    <text evidence="15">The N-terminal DNA-binding domain is a ssDNA-dependent ATPase and has ATP-dependent 3'-5' helicase function. This domain interacts with RecC.</text>
</comment>
<dbReference type="PROSITE" id="PS51198">
    <property type="entry name" value="UVRD_HELICASE_ATP_BIND"/>
    <property type="match status" value="1"/>
</dbReference>
<dbReference type="GO" id="GO:0043138">
    <property type="term" value="F:3'-5' DNA helicase activity"/>
    <property type="evidence" value="ECO:0007669"/>
    <property type="project" value="UniProtKB-UniRule"/>
</dbReference>
<dbReference type="InterPro" id="IPR038726">
    <property type="entry name" value="PDDEXK_AddAB-type"/>
</dbReference>
<comment type="catalytic activity">
    <reaction evidence="14 15">
        <text>ATP + H2O = ADP + phosphate + H(+)</text>
        <dbReference type="Rhea" id="RHEA:13065"/>
        <dbReference type="ChEBI" id="CHEBI:15377"/>
        <dbReference type="ChEBI" id="CHEBI:15378"/>
        <dbReference type="ChEBI" id="CHEBI:30616"/>
        <dbReference type="ChEBI" id="CHEBI:43474"/>
        <dbReference type="ChEBI" id="CHEBI:456216"/>
        <dbReference type="EC" id="5.6.2.4"/>
    </reaction>
</comment>
<dbReference type="EC" id="3.1.11.5" evidence="15"/>
<evidence type="ECO:0000256" key="4">
    <source>
        <dbReference type="ARBA" id="ARBA00022763"/>
    </source>
</evidence>
<keyword evidence="5 15" id="KW-0378">Hydrolase</keyword>
<keyword evidence="11 15" id="KW-0234">DNA repair</keyword>
<dbReference type="GO" id="GO:0009338">
    <property type="term" value="C:exodeoxyribonuclease V complex"/>
    <property type="evidence" value="ECO:0007669"/>
    <property type="project" value="TreeGrafter"/>
</dbReference>
<dbReference type="Gene3D" id="1.10.486.10">
    <property type="entry name" value="PCRA, domain 4"/>
    <property type="match status" value="1"/>
</dbReference>
<dbReference type="Pfam" id="PF12705">
    <property type="entry name" value="PDDEXK_1"/>
    <property type="match status" value="1"/>
</dbReference>
<keyword evidence="8 15" id="KW-0067">ATP-binding</keyword>
<dbReference type="InterPro" id="IPR027417">
    <property type="entry name" value="P-loop_NTPase"/>
</dbReference>
<accession>H0R4L2</accession>
<feature type="binding site" evidence="15">
    <location>
        <position position="1027"/>
    </location>
    <ligand>
        <name>Mg(2+)</name>
        <dbReference type="ChEBI" id="CHEBI:18420"/>
    </ligand>
</feature>
<feature type="binding site" evidence="15">
    <location>
        <position position="902"/>
    </location>
    <ligand>
        <name>Mg(2+)</name>
        <dbReference type="ChEBI" id="CHEBI:18420"/>
    </ligand>
</feature>
<dbReference type="RefSeq" id="WP_007319348.1">
    <property type="nucleotide sequence ID" value="NZ_BAEH01000105.1"/>
</dbReference>
<evidence type="ECO:0000256" key="6">
    <source>
        <dbReference type="ARBA" id="ARBA00022806"/>
    </source>
</evidence>
<comment type="function">
    <text evidence="15">A helicase/nuclease that prepares dsDNA breaks (DSB) for recombinational DNA repair. Binds to DSBs and unwinds DNA via a highly rapid and processive ATP-dependent bidirectional helicase activity. Unwinds dsDNA until it encounters a Chi (crossover hotspot instigator) sequence from the 3' direction. Cuts ssDNA a few nucleotides 3' to the Chi site. The properties and activities of the enzyme are changed at Chi. The Chi-altered holoenzyme produces a long 3'-ssDNA overhang and facilitates RecA-binding to the ssDNA for homologous DNA recombination and repair. Holoenzyme degrades any linearized DNA that is unable to undergo homologous recombination. In the holoenzyme this subunit contributes ATPase, 3'-5' helicase, exonuclease activity and loads RecA onto ssDNA.</text>
</comment>
<keyword evidence="21" id="KW-1185">Reference proteome</keyword>
<dbReference type="InterPro" id="IPR000212">
    <property type="entry name" value="DNA_helicase_UvrD/REP"/>
</dbReference>
<keyword evidence="9 15" id="KW-0460">Magnesium</keyword>
<keyword evidence="7 15" id="KW-0269">Exonuclease</keyword>
<evidence type="ECO:0000256" key="3">
    <source>
        <dbReference type="ARBA" id="ARBA00022741"/>
    </source>
</evidence>
<evidence type="ECO:0000256" key="15">
    <source>
        <dbReference type="HAMAP-Rule" id="MF_01485"/>
    </source>
</evidence>
<keyword evidence="2 15" id="KW-0479">Metal-binding</keyword>
<dbReference type="GO" id="GO:0003677">
    <property type="term" value="F:DNA binding"/>
    <property type="evidence" value="ECO:0007669"/>
    <property type="project" value="UniProtKB-UniRule"/>
</dbReference>
<dbReference type="EMBL" id="BAEH01000105">
    <property type="protein sequence ID" value="GAB20013.1"/>
    <property type="molecule type" value="Genomic_DNA"/>
</dbReference>